<gene>
    <name evidence="2" type="ORF">BDV98DRAFT_524359</name>
</gene>
<organism evidence="2 3">
    <name type="scientific">Pterulicium gracile</name>
    <dbReference type="NCBI Taxonomy" id="1884261"/>
    <lineage>
        <taxon>Eukaryota</taxon>
        <taxon>Fungi</taxon>
        <taxon>Dikarya</taxon>
        <taxon>Basidiomycota</taxon>
        <taxon>Agaricomycotina</taxon>
        <taxon>Agaricomycetes</taxon>
        <taxon>Agaricomycetidae</taxon>
        <taxon>Agaricales</taxon>
        <taxon>Pleurotineae</taxon>
        <taxon>Pterulaceae</taxon>
        <taxon>Pterulicium</taxon>
    </lineage>
</organism>
<dbReference type="EMBL" id="ML178818">
    <property type="protein sequence ID" value="TFL04320.1"/>
    <property type="molecule type" value="Genomic_DNA"/>
</dbReference>
<feature type="region of interest" description="Disordered" evidence="1">
    <location>
        <begin position="281"/>
        <end position="309"/>
    </location>
</feature>
<protein>
    <recommendedName>
        <fullName evidence="4">BTB domain-containing protein</fullName>
    </recommendedName>
</protein>
<feature type="region of interest" description="Disordered" evidence="1">
    <location>
        <begin position="1"/>
        <end position="27"/>
    </location>
</feature>
<dbReference type="AlphaFoldDB" id="A0A5C3QU06"/>
<dbReference type="OrthoDB" id="2593747at2759"/>
<dbReference type="STRING" id="1884261.A0A5C3QU06"/>
<evidence type="ECO:0000313" key="2">
    <source>
        <dbReference type="EMBL" id="TFL04320.1"/>
    </source>
</evidence>
<name>A0A5C3QU06_9AGAR</name>
<keyword evidence="3" id="KW-1185">Reference proteome</keyword>
<evidence type="ECO:0008006" key="4">
    <source>
        <dbReference type="Google" id="ProtNLM"/>
    </source>
</evidence>
<feature type="compositionally biased region" description="Basic residues" evidence="1">
    <location>
        <begin position="296"/>
        <end position="309"/>
    </location>
</feature>
<reference evidence="2 3" key="1">
    <citation type="journal article" date="2019" name="Nat. Ecol. Evol.">
        <title>Megaphylogeny resolves global patterns of mushroom evolution.</title>
        <authorList>
            <person name="Varga T."/>
            <person name="Krizsan K."/>
            <person name="Foldi C."/>
            <person name="Dima B."/>
            <person name="Sanchez-Garcia M."/>
            <person name="Sanchez-Ramirez S."/>
            <person name="Szollosi G.J."/>
            <person name="Szarkandi J.G."/>
            <person name="Papp V."/>
            <person name="Albert L."/>
            <person name="Andreopoulos W."/>
            <person name="Angelini C."/>
            <person name="Antonin V."/>
            <person name="Barry K.W."/>
            <person name="Bougher N.L."/>
            <person name="Buchanan P."/>
            <person name="Buyck B."/>
            <person name="Bense V."/>
            <person name="Catcheside P."/>
            <person name="Chovatia M."/>
            <person name="Cooper J."/>
            <person name="Damon W."/>
            <person name="Desjardin D."/>
            <person name="Finy P."/>
            <person name="Geml J."/>
            <person name="Haridas S."/>
            <person name="Hughes K."/>
            <person name="Justo A."/>
            <person name="Karasinski D."/>
            <person name="Kautmanova I."/>
            <person name="Kiss B."/>
            <person name="Kocsube S."/>
            <person name="Kotiranta H."/>
            <person name="LaButti K.M."/>
            <person name="Lechner B.E."/>
            <person name="Liimatainen K."/>
            <person name="Lipzen A."/>
            <person name="Lukacs Z."/>
            <person name="Mihaltcheva S."/>
            <person name="Morgado L.N."/>
            <person name="Niskanen T."/>
            <person name="Noordeloos M.E."/>
            <person name="Ohm R.A."/>
            <person name="Ortiz-Santana B."/>
            <person name="Ovrebo C."/>
            <person name="Racz N."/>
            <person name="Riley R."/>
            <person name="Savchenko A."/>
            <person name="Shiryaev A."/>
            <person name="Soop K."/>
            <person name="Spirin V."/>
            <person name="Szebenyi C."/>
            <person name="Tomsovsky M."/>
            <person name="Tulloss R.E."/>
            <person name="Uehling J."/>
            <person name="Grigoriev I.V."/>
            <person name="Vagvolgyi C."/>
            <person name="Papp T."/>
            <person name="Martin F.M."/>
            <person name="Miettinen O."/>
            <person name="Hibbett D.S."/>
            <person name="Nagy L.G."/>
        </authorList>
    </citation>
    <scope>NUCLEOTIDE SEQUENCE [LARGE SCALE GENOMIC DNA]</scope>
    <source>
        <strain evidence="2 3">CBS 309.79</strain>
    </source>
</reference>
<evidence type="ECO:0000256" key="1">
    <source>
        <dbReference type="SAM" id="MobiDB-lite"/>
    </source>
</evidence>
<proteinExistence type="predicted"/>
<dbReference type="Proteomes" id="UP000305067">
    <property type="component" value="Unassembled WGS sequence"/>
</dbReference>
<evidence type="ECO:0000313" key="3">
    <source>
        <dbReference type="Proteomes" id="UP000305067"/>
    </source>
</evidence>
<accession>A0A5C3QU06</accession>
<sequence>MFSDAAFVDASPTTSDAEPTRVSNASVSTPSSIRSALFYLETVTFRVEGTLYKVPQQRFKTESAVFRGMYSLPQQADAEGSSDEKPIDLCDVKEVDFVRFLKVVVPLDNNGPTGKYEEWTSVLKLATMWGFKGIRDLAISNMEPLVTDLKATDKIALAYEYSVQTWFLDGFNALVQAKAFASEFESEWIRLGWCMQWVFRLVAEREACCATGGHRPALSANCSHGYSCNRCCTSTTYGYPGQWLSPSSSGSACTVSHHDALKTAFASELKDMKYRNNAWVEDEVDGGKENQGNVKKGGKGKKKLKPVAA</sequence>
<feature type="compositionally biased region" description="Polar residues" evidence="1">
    <location>
        <begin position="11"/>
        <end position="27"/>
    </location>
</feature>